<dbReference type="InterPro" id="IPR029044">
    <property type="entry name" value="Nucleotide-diphossugar_trans"/>
</dbReference>
<dbReference type="Gene3D" id="3.90.550.10">
    <property type="entry name" value="Spore Coat Polysaccharide Biosynthesis Protein SpsA, Chain A"/>
    <property type="match status" value="1"/>
</dbReference>
<evidence type="ECO:0008006" key="3">
    <source>
        <dbReference type="Google" id="ProtNLM"/>
    </source>
</evidence>
<dbReference type="OrthoDB" id="9783791at2"/>
<dbReference type="Proteomes" id="UP000225379">
    <property type="component" value="Unassembled WGS sequence"/>
</dbReference>
<sequence length="735" mass="78357">MKDRSTKADITAAVLLDEDTLMLFGAIDQPLPADSVVMLDGMIDGRFRGGCWTDGAGERWFLGAIRVAGLAHMRPSRIEIEDAQGKHLLLPRLSNVRTNPAHLVAALREVQPQSLDTALDVAVTLLSGPAMGEGEAGEGHRRTRLLSGLAQEASRPDGFAEVLGRFRDGALMVQGWSHGFPAGASHVLPPVLVEAEEVRPHAIAAAPFHRPDLPDDAAGLLTVLEGPVAAPDTIRRIHFRAADGWRHLAIFEHRQLLADGVASAHARDMLGQLQGDAPRRGIAAAIAARYNGVETVSQIQAPVRMGLDMAVRVPGAGLFVCGWLLDPTQAVRAVTVKGGGMTARLDADWSRLARKDVSDAFAHDPLFAGRLLPGNDGHGFTAFAREPAGIAADAEFHLELTLADGIAFLPLPCQPPTGDSLRRMLGAVNPDSPSIDRVVSTHLGPMLRTAASAKAAPSSVLHPMGRVLKTPRVSVILPVCDGREDVDLNIARMANDPDFAEAEILVVAGAGTHERLAGMVRQAAGFYRLAVGFVAAPTAADPFEAMAASLPHARADRVLLLSPSVLPTERGWLSALERAIRKPNAVGSAALAPVMVSPTLLYEDHSVRFAGIVAVEGSGGAVTYERRFAGYPRDWLKDQEASAVDAASADCALLPRELLMRAMADGGRYLGLEPKGLDLCLRVRAAGGSCLWLPKVRLVAVDEQSRNARDPRLERMSALVDDWSFAERWKASIAA</sequence>
<evidence type="ECO:0000313" key="1">
    <source>
        <dbReference type="EMBL" id="PGH56676.1"/>
    </source>
</evidence>
<reference evidence="2" key="1">
    <citation type="submission" date="2017-10" db="EMBL/GenBank/DDBJ databases">
        <authorList>
            <person name="Kravchenko I.K."/>
            <person name="Grouzdev D.S."/>
        </authorList>
    </citation>
    <scope>NUCLEOTIDE SEQUENCE [LARGE SCALE GENOMIC DNA]</scope>
    <source>
        <strain evidence="2">B2</strain>
    </source>
</reference>
<proteinExistence type="predicted"/>
<gene>
    <name evidence="1" type="ORF">CRT60_17355</name>
</gene>
<evidence type="ECO:0000313" key="2">
    <source>
        <dbReference type="Proteomes" id="UP000225379"/>
    </source>
</evidence>
<name>A0A2B8BD55_9PROT</name>
<protein>
    <recommendedName>
        <fullName evidence="3">Glycosyltransferase 2-like domain-containing protein</fullName>
    </recommendedName>
</protein>
<organism evidence="1 2">
    <name type="scientific">Azospirillum palustre</name>
    <dbReference type="NCBI Taxonomy" id="2044885"/>
    <lineage>
        <taxon>Bacteria</taxon>
        <taxon>Pseudomonadati</taxon>
        <taxon>Pseudomonadota</taxon>
        <taxon>Alphaproteobacteria</taxon>
        <taxon>Rhodospirillales</taxon>
        <taxon>Azospirillaceae</taxon>
        <taxon>Azospirillum</taxon>
    </lineage>
</organism>
<keyword evidence="2" id="KW-1185">Reference proteome</keyword>
<accession>A0A2B8BD55</accession>
<comment type="caution">
    <text evidence="1">The sequence shown here is derived from an EMBL/GenBank/DDBJ whole genome shotgun (WGS) entry which is preliminary data.</text>
</comment>
<dbReference type="EMBL" id="PDKW01000041">
    <property type="protein sequence ID" value="PGH56676.1"/>
    <property type="molecule type" value="Genomic_DNA"/>
</dbReference>
<dbReference type="SUPFAM" id="SSF53448">
    <property type="entry name" value="Nucleotide-diphospho-sugar transferases"/>
    <property type="match status" value="1"/>
</dbReference>
<dbReference type="AlphaFoldDB" id="A0A2B8BD55"/>
<dbReference type="RefSeq" id="WP_098737759.1">
    <property type="nucleotide sequence ID" value="NZ_PDKW01000041.1"/>
</dbReference>